<dbReference type="InterPro" id="IPR052926">
    <property type="entry name" value="Metallo-beta-lactamase_dom"/>
</dbReference>
<name>A0AAW5F2V6_CLOSY</name>
<gene>
    <name evidence="2" type="ORF">K5I21_12445</name>
</gene>
<dbReference type="CDD" id="cd07713">
    <property type="entry name" value="DHPS-like_MBL-fold"/>
    <property type="match status" value="1"/>
</dbReference>
<evidence type="ECO:0000313" key="3">
    <source>
        <dbReference type="Proteomes" id="UP001203136"/>
    </source>
</evidence>
<dbReference type="InterPro" id="IPR036866">
    <property type="entry name" value="RibonucZ/Hydroxyglut_hydro"/>
</dbReference>
<dbReference type="AlphaFoldDB" id="A0AAW5F2V6"/>
<organism evidence="2 3">
    <name type="scientific">Clostridium symbiosum</name>
    <name type="common">Bacteroides symbiosus</name>
    <dbReference type="NCBI Taxonomy" id="1512"/>
    <lineage>
        <taxon>Bacteria</taxon>
        <taxon>Bacillati</taxon>
        <taxon>Bacillota</taxon>
        <taxon>Clostridia</taxon>
        <taxon>Lachnospirales</taxon>
        <taxon>Lachnospiraceae</taxon>
        <taxon>Otoolea</taxon>
    </lineage>
</organism>
<feature type="domain" description="Metallo-beta-lactamase" evidence="1">
    <location>
        <begin position="21"/>
        <end position="106"/>
    </location>
</feature>
<dbReference type="Gene3D" id="3.60.15.10">
    <property type="entry name" value="Ribonuclease Z/Hydroxyacylglutathione hydrolase-like"/>
    <property type="match status" value="1"/>
</dbReference>
<dbReference type="Pfam" id="PF00753">
    <property type="entry name" value="Lactamase_B"/>
    <property type="match status" value="1"/>
</dbReference>
<dbReference type="InterPro" id="IPR041712">
    <property type="entry name" value="DHPS-like_MBL-fold"/>
</dbReference>
<dbReference type="SUPFAM" id="SSF56281">
    <property type="entry name" value="Metallo-hydrolase/oxidoreductase"/>
    <property type="match status" value="1"/>
</dbReference>
<reference evidence="2" key="1">
    <citation type="journal article" date="2022" name="Cell Host Microbe">
        <title>Colonization of the live biotherapeutic product VE303 and modulation of the microbiota and metabolites in healthy volunteers.</title>
        <authorList>
            <person name="Dsouza M."/>
            <person name="Menon R."/>
            <person name="Crossette E."/>
            <person name="Bhattarai S.K."/>
            <person name="Schneider J."/>
            <person name="Kim Y.G."/>
            <person name="Reddy S."/>
            <person name="Caballero S."/>
            <person name="Felix C."/>
            <person name="Cornacchione L."/>
            <person name="Hendrickson J."/>
            <person name="Watson A.R."/>
            <person name="Minot S.S."/>
            <person name="Greenfield N."/>
            <person name="Schopf L."/>
            <person name="Szabady R."/>
            <person name="Patarroyo J."/>
            <person name="Smith W."/>
            <person name="Harrison P."/>
            <person name="Kuijper E.J."/>
            <person name="Kelly C.P."/>
            <person name="Olle B."/>
            <person name="Bobilev D."/>
            <person name="Silber J.L."/>
            <person name="Bucci V."/>
            <person name="Roberts B."/>
            <person name="Faith J."/>
            <person name="Norman J.M."/>
        </authorList>
    </citation>
    <scope>NUCLEOTIDE SEQUENCE</scope>
    <source>
        <strain evidence="2">VE303-04</strain>
    </source>
</reference>
<comment type="caution">
    <text evidence="2">The sequence shown here is derived from an EMBL/GenBank/DDBJ whole genome shotgun (WGS) entry which is preliminary data.</text>
</comment>
<dbReference type="InterPro" id="IPR001279">
    <property type="entry name" value="Metallo-B-lactamas"/>
</dbReference>
<accession>A0AAW5F2V6</accession>
<dbReference type="EMBL" id="JAINVB010000001">
    <property type="protein sequence ID" value="MCK0086671.1"/>
    <property type="molecule type" value="Genomic_DNA"/>
</dbReference>
<dbReference type="Proteomes" id="UP001203136">
    <property type="component" value="Unassembled WGS sequence"/>
</dbReference>
<dbReference type="PANTHER" id="PTHR13754:SF13">
    <property type="entry name" value="METALLO-BETA-LACTAMASE SUPERFAMILY PROTEIN (AFU_ORTHOLOGUE AFUA_3G07630)"/>
    <property type="match status" value="1"/>
</dbReference>
<dbReference type="RefSeq" id="WP_024738371.1">
    <property type="nucleotide sequence ID" value="NZ_JAINVB010000001.1"/>
</dbReference>
<dbReference type="PANTHER" id="PTHR13754">
    <property type="entry name" value="METALLO-BETA-LACTAMASE SUPERFAMILY PROTEIN"/>
    <property type="match status" value="1"/>
</dbReference>
<evidence type="ECO:0000313" key="2">
    <source>
        <dbReference type="EMBL" id="MCK0086671.1"/>
    </source>
</evidence>
<evidence type="ECO:0000259" key="1">
    <source>
        <dbReference type="Pfam" id="PF00753"/>
    </source>
</evidence>
<sequence>MNISVINENTAGKRGFLAEHGLSLLIEHEGKRWLFDTGQTDVFMKNAALLGERLMGLNGIILSHGHFDHCGGLKFLAEEYRKAGIDMPPVYVRETAFLGKTAINSDRRTYRIIGIPWKRELIENSIRLTERKQEIAPGVWVLGDIPYTPGLEKRPEQFFIEDGPEKRPDYMNDEQMLLFETGKGLCLFAGCCHPGILNCLEYVSQAFPGQKLHSVFAGMHLTGASAQRITETAGELEKRKFDILMPVHCTGIEAIGRMKTMFGERCRLVETGMTLEL</sequence>
<protein>
    <submittedName>
        <fullName evidence="2">MBL fold metallo-hydrolase</fullName>
    </submittedName>
</protein>
<dbReference type="GO" id="GO:0016740">
    <property type="term" value="F:transferase activity"/>
    <property type="evidence" value="ECO:0007669"/>
    <property type="project" value="TreeGrafter"/>
</dbReference>
<proteinExistence type="predicted"/>